<evidence type="ECO:0000256" key="1">
    <source>
        <dbReference type="ARBA" id="ARBA00004328"/>
    </source>
</evidence>
<evidence type="ECO:0000256" key="3">
    <source>
        <dbReference type="ARBA" id="ARBA00022844"/>
    </source>
</evidence>
<evidence type="ECO:0000256" key="2">
    <source>
        <dbReference type="ARBA" id="ARBA00022561"/>
    </source>
</evidence>
<accession>A0A7L8ZKF8</accession>
<reference evidence="4 5" key="1">
    <citation type="submission" date="2020-08" db="EMBL/GenBank/DDBJ databases">
        <authorList>
            <person name="Sorensen M.C.H."/>
        </authorList>
    </citation>
    <scope>NUCLEOTIDE SEQUENCE [LARGE SCALE GENOMIC DNA]</scope>
</reference>
<dbReference type="InterPro" id="IPR010762">
    <property type="entry name" value="Gp23/Gp24_T4-like"/>
</dbReference>
<dbReference type="EMBL" id="MT932329">
    <property type="protein sequence ID" value="QOI69336.1"/>
    <property type="molecule type" value="Genomic_DNA"/>
</dbReference>
<dbReference type="GO" id="GO:0019028">
    <property type="term" value="C:viral capsid"/>
    <property type="evidence" value="ECO:0007669"/>
    <property type="project" value="UniProtKB-KW"/>
</dbReference>
<protein>
    <recommendedName>
        <fullName evidence="6">Major capsid protein</fullName>
    </recommendedName>
</protein>
<dbReference type="Pfam" id="PF07068">
    <property type="entry name" value="Gp23"/>
    <property type="match status" value="1"/>
</dbReference>
<keyword evidence="3" id="KW-0946">Virion</keyword>
<sequence length="304" mass="34538">MYKLLLENSLKETTNLISEGIDADFYQVMLGDILKDKIKSFIGHHIAEVQPMMQPSGYVFARQETQDTFKIIKKQIDVDTNKSIIKISQEAWEDLLNLSNLNKAGNEQTPELFINWVKSSAAHKETEKIINLIKENAVESEGITLDDNNDSKQNAETNLFHISKKVNDLVIKMNSPNFRTYDSFCILPQTGVGGILSLSFTYSRIDDSTDENRANDYFLGKINNTRYYLNPNPDDNNAYVGLKSHKEKGVNSLIYSPYCMNLTTAYNYKSGERTVGIFTRNAYTIHPLHSATTPMLYKFAITEA</sequence>
<proteinExistence type="predicted"/>
<evidence type="ECO:0000313" key="4">
    <source>
        <dbReference type="EMBL" id="QOI69336.1"/>
    </source>
</evidence>
<comment type="subcellular location">
    <subcellularLocation>
        <location evidence="1">Virion</location>
    </subcellularLocation>
</comment>
<dbReference type="Proteomes" id="UP000593835">
    <property type="component" value="Segment"/>
</dbReference>
<name>A0A7L8ZKF8_9CAUD</name>
<evidence type="ECO:0008006" key="6">
    <source>
        <dbReference type="Google" id="ProtNLM"/>
    </source>
</evidence>
<keyword evidence="2" id="KW-0167">Capsid protein</keyword>
<organism evidence="4 5">
    <name type="scientific">Campylobacter phage F379</name>
    <dbReference type="NCBI Taxonomy" id="2776767"/>
    <lineage>
        <taxon>Viruses</taxon>
        <taxon>Duplodnaviria</taxon>
        <taxon>Heunggongvirae</taxon>
        <taxon>Uroviricota</taxon>
        <taxon>Caudoviricetes</taxon>
        <taxon>Connertonviridae</taxon>
        <taxon>Firehammervirus</taxon>
        <taxon>Firehammervirus F379</taxon>
    </lineage>
</organism>
<keyword evidence="5" id="KW-1185">Reference proteome</keyword>
<gene>
    <name evidence="4" type="ORF">F379_050</name>
</gene>
<evidence type="ECO:0000313" key="5">
    <source>
        <dbReference type="Proteomes" id="UP000593835"/>
    </source>
</evidence>